<keyword evidence="2" id="KW-1185">Reference proteome</keyword>
<dbReference type="Proteomes" id="UP001431209">
    <property type="component" value="Unassembled WGS sequence"/>
</dbReference>
<sequence length="102" mass="11624">MAELVVKKTEDDVINDFSYFTISIHPLETTDFDALIVDYSGSDSEDSVLENNSEKKFEKNLGGRTITEFLAKDSGFVQLSIERDLVDNIDIEDYIVEQKPLR</sequence>
<organism evidence="1 2">
    <name type="scientific">Acrasis kona</name>
    <dbReference type="NCBI Taxonomy" id="1008807"/>
    <lineage>
        <taxon>Eukaryota</taxon>
        <taxon>Discoba</taxon>
        <taxon>Heterolobosea</taxon>
        <taxon>Tetramitia</taxon>
        <taxon>Eutetramitia</taxon>
        <taxon>Acrasidae</taxon>
        <taxon>Acrasis</taxon>
    </lineage>
</organism>
<comment type="caution">
    <text evidence="1">The sequence shown here is derived from an EMBL/GenBank/DDBJ whole genome shotgun (WGS) entry which is preliminary data.</text>
</comment>
<proteinExistence type="predicted"/>
<reference evidence="1 2" key="1">
    <citation type="submission" date="2024-03" db="EMBL/GenBank/DDBJ databases">
        <title>The Acrasis kona genome and developmental transcriptomes reveal deep origins of eukaryotic multicellular pathways.</title>
        <authorList>
            <person name="Sheikh S."/>
            <person name="Fu C.-J."/>
            <person name="Brown M.W."/>
            <person name="Baldauf S.L."/>
        </authorList>
    </citation>
    <scope>NUCLEOTIDE SEQUENCE [LARGE SCALE GENOMIC DNA]</scope>
    <source>
        <strain evidence="1 2">ATCC MYA-3509</strain>
    </source>
</reference>
<protein>
    <submittedName>
        <fullName evidence="1">Uncharacterized protein</fullName>
    </submittedName>
</protein>
<evidence type="ECO:0000313" key="1">
    <source>
        <dbReference type="EMBL" id="KAL0486369.1"/>
    </source>
</evidence>
<gene>
    <name evidence="1" type="ORF">AKO1_001985</name>
</gene>
<accession>A0AAW2ZAD5</accession>
<name>A0AAW2ZAD5_9EUKA</name>
<dbReference type="AlphaFoldDB" id="A0AAW2ZAD5"/>
<dbReference type="EMBL" id="JAOPGA020001228">
    <property type="protein sequence ID" value="KAL0486369.1"/>
    <property type="molecule type" value="Genomic_DNA"/>
</dbReference>
<evidence type="ECO:0000313" key="2">
    <source>
        <dbReference type="Proteomes" id="UP001431209"/>
    </source>
</evidence>